<feature type="domain" description="EamA" evidence="7">
    <location>
        <begin position="17"/>
        <end position="148"/>
    </location>
</feature>
<comment type="subcellular location">
    <subcellularLocation>
        <location evidence="1">Membrane</location>
        <topology evidence="1">Multi-pass membrane protein</topology>
    </subcellularLocation>
</comment>
<dbReference type="PANTHER" id="PTHR32322:SF2">
    <property type="entry name" value="EAMA DOMAIN-CONTAINING PROTEIN"/>
    <property type="match status" value="1"/>
</dbReference>
<sequence>MRRMRAGFLRLYRFPSLLLCLAAAGWSGNFVVGRLIQGSVPPVNLAFFRWLTATLVLLPFGLPRLRRDLPALAERKWTVLLLALTGVAAYNTFVYQGLRTSTAISALLMQSVMPLLILVFVFALYRERPRAAQLLGLALSLAGVWVVVTEGRPLNAGAFDLNVGHAWILLAVVGYALYTALLRRRPRVHPLSLLTVTFGLGALMLAPFAFAETASGRSLPLTAGSIAAVAYVALIPSLLCYFCYNRGAELLGAARAGQFLHLMPVFGAVLAFFFLGERIRGFHLAGAALIGAGLAAAALRGRAAARSEA</sequence>
<dbReference type="SUPFAM" id="SSF103481">
    <property type="entry name" value="Multidrug resistance efflux transporter EmrE"/>
    <property type="match status" value="2"/>
</dbReference>
<keyword evidence="3 6" id="KW-0812">Transmembrane</keyword>
<proteinExistence type="inferred from homology"/>
<accession>A0A841FXB1</accession>
<dbReference type="GO" id="GO:0016020">
    <property type="term" value="C:membrane"/>
    <property type="evidence" value="ECO:0007669"/>
    <property type="project" value="UniProtKB-SubCell"/>
</dbReference>
<feature type="transmembrane region" description="Helical" evidence="6">
    <location>
        <begin position="163"/>
        <end position="181"/>
    </location>
</feature>
<dbReference type="RefSeq" id="WP_203686611.1">
    <property type="nucleotide sequence ID" value="NZ_BONT01000066.1"/>
</dbReference>
<feature type="transmembrane region" description="Helical" evidence="6">
    <location>
        <begin position="131"/>
        <end position="148"/>
    </location>
</feature>
<feature type="transmembrane region" description="Helical" evidence="6">
    <location>
        <begin position="77"/>
        <end position="98"/>
    </location>
</feature>
<evidence type="ECO:0000256" key="4">
    <source>
        <dbReference type="ARBA" id="ARBA00022989"/>
    </source>
</evidence>
<evidence type="ECO:0000256" key="5">
    <source>
        <dbReference type="ARBA" id="ARBA00023136"/>
    </source>
</evidence>
<dbReference type="AlphaFoldDB" id="A0A841FXB1"/>
<feature type="transmembrane region" description="Helical" evidence="6">
    <location>
        <begin position="104"/>
        <end position="124"/>
    </location>
</feature>
<feature type="transmembrane region" description="Helical" evidence="6">
    <location>
        <begin position="48"/>
        <end position="65"/>
    </location>
</feature>
<feature type="transmembrane region" description="Helical" evidence="6">
    <location>
        <begin position="193"/>
        <end position="211"/>
    </location>
</feature>
<protein>
    <submittedName>
        <fullName evidence="8">Drug/metabolite transporter (DMT)-like permease</fullName>
    </submittedName>
</protein>
<feature type="transmembrane region" description="Helical" evidence="6">
    <location>
        <begin position="223"/>
        <end position="244"/>
    </location>
</feature>
<evidence type="ECO:0000313" key="9">
    <source>
        <dbReference type="Proteomes" id="UP000548476"/>
    </source>
</evidence>
<keyword evidence="4 6" id="KW-1133">Transmembrane helix</keyword>
<gene>
    <name evidence="8" type="ORF">HNR73_005867</name>
</gene>
<reference evidence="8 9" key="1">
    <citation type="submission" date="2020-08" db="EMBL/GenBank/DDBJ databases">
        <title>Genomic Encyclopedia of Type Strains, Phase IV (KMG-IV): sequencing the most valuable type-strain genomes for metagenomic binning, comparative biology and taxonomic classification.</title>
        <authorList>
            <person name="Goeker M."/>
        </authorList>
    </citation>
    <scope>NUCLEOTIDE SEQUENCE [LARGE SCALE GENOMIC DNA]</scope>
    <source>
        <strain evidence="8 9">YIM 65646</strain>
    </source>
</reference>
<evidence type="ECO:0000256" key="6">
    <source>
        <dbReference type="SAM" id="Phobius"/>
    </source>
</evidence>
<evidence type="ECO:0000256" key="3">
    <source>
        <dbReference type="ARBA" id="ARBA00022692"/>
    </source>
</evidence>
<organism evidence="8 9">
    <name type="scientific">Phytomonospora endophytica</name>
    <dbReference type="NCBI Taxonomy" id="714109"/>
    <lineage>
        <taxon>Bacteria</taxon>
        <taxon>Bacillati</taxon>
        <taxon>Actinomycetota</taxon>
        <taxon>Actinomycetes</taxon>
        <taxon>Micromonosporales</taxon>
        <taxon>Micromonosporaceae</taxon>
        <taxon>Phytomonospora</taxon>
    </lineage>
</organism>
<dbReference type="EMBL" id="JACHGT010000014">
    <property type="protein sequence ID" value="MBB6037987.1"/>
    <property type="molecule type" value="Genomic_DNA"/>
</dbReference>
<dbReference type="InterPro" id="IPR050638">
    <property type="entry name" value="AA-Vitamin_Transporters"/>
</dbReference>
<feature type="transmembrane region" description="Helical" evidence="6">
    <location>
        <begin position="281"/>
        <end position="299"/>
    </location>
</feature>
<keyword evidence="5 6" id="KW-0472">Membrane</keyword>
<evidence type="ECO:0000259" key="7">
    <source>
        <dbReference type="Pfam" id="PF00892"/>
    </source>
</evidence>
<dbReference type="Proteomes" id="UP000548476">
    <property type="component" value="Unassembled WGS sequence"/>
</dbReference>
<feature type="transmembrane region" description="Helical" evidence="6">
    <location>
        <begin position="256"/>
        <end position="275"/>
    </location>
</feature>
<dbReference type="PANTHER" id="PTHR32322">
    <property type="entry name" value="INNER MEMBRANE TRANSPORTER"/>
    <property type="match status" value="1"/>
</dbReference>
<evidence type="ECO:0000256" key="1">
    <source>
        <dbReference type="ARBA" id="ARBA00004141"/>
    </source>
</evidence>
<dbReference type="InterPro" id="IPR000620">
    <property type="entry name" value="EamA_dom"/>
</dbReference>
<dbReference type="InterPro" id="IPR037185">
    <property type="entry name" value="EmrE-like"/>
</dbReference>
<comment type="similarity">
    <text evidence="2">Belongs to the EamA transporter family.</text>
</comment>
<dbReference type="Pfam" id="PF00892">
    <property type="entry name" value="EamA"/>
    <property type="match status" value="2"/>
</dbReference>
<evidence type="ECO:0000313" key="8">
    <source>
        <dbReference type="EMBL" id="MBB6037987.1"/>
    </source>
</evidence>
<feature type="domain" description="EamA" evidence="7">
    <location>
        <begin position="164"/>
        <end position="295"/>
    </location>
</feature>
<comment type="caution">
    <text evidence="8">The sequence shown here is derived from an EMBL/GenBank/DDBJ whole genome shotgun (WGS) entry which is preliminary data.</text>
</comment>
<keyword evidence="9" id="KW-1185">Reference proteome</keyword>
<evidence type="ECO:0000256" key="2">
    <source>
        <dbReference type="ARBA" id="ARBA00007362"/>
    </source>
</evidence>
<name>A0A841FXB1_9ACTN</name>